<evidence type="ECO:0000256" key="1">
    <source>
        <dbReference type="ARBA" id="ARBA00023172"/>
    </source>
</evidence>
<proteinExistence type="predicted"/>
<reference evidence="3 4" key="1">
    <citation type="submission" date="2018-08" db="EMBL/GenBank/DDBJ databases">
        <authorList>
            <person name="Clegg S.R."/>
            <person name="Carter S.D."/>
            <person name="Radford A.D."/>
            <person name="Darby A."/>
            <person name="Hall N."/>
            <person name="Birtles R."/>
            <person name="Evans N.J."/>
        </authorList>
    </citation>
    <scope>NUCLEOTIDE SEQUENCE [LARGE SCALE GENOMIC DNA]</scope>
    <source>
        <strain evidence="3 4">ATCC 700293</strain>
    </source>
</reference>
<dbReference type="Gene3D" id="1.10.443.10">
    <property type="entry name" value="Intergrase catalytic core"/>
    <property type="match status" value="1"/>
</dbReference>
<feature type="domain" description="Tyr recombinase" evidence="2">
    <location>
        <begin position="10"/>
        <end position="40"/>
    </location>
</feature>
<keyword evidence="4" id="KW-1185">Reference proteome</keyword>
<dbReference type="Pfam" id="PF00589">
    <property type="entry name" value="Phage_integrase"/>
    <property type="match status" value="1"/>
</dbReference>
<evidence type="ECO:0000259" key="2">
    <source>
        <dbReference type="Pfam" id="PF00589"/>
    </source>
</evidence>
<dbReference type="InterPro" id="IPR011010">
    <property type="entry name" value="DNA_brk_join_enz"/>
</dbReference>
<gene>
    <name evidence="3" type="ORF">DWB79_00620</name>
</gene>
<protein>
    <submittedName>
        <fullName evidence="3">Integrase</fullName>
    </submittedName>
</protein>
<sequence>MERKITLLQATHLLESGYDIRTFQELLGHIDVSTSMVYTFVLNHDDLGVQRPIDRI</sequence>
<name>A0ABX7LTG4_TREMD</name>
<organism evidence="3 4">
    <name type="scientific">Treponema medium</name>
    <dbReference type="NCBI Taxonomy" id="58231"/>
    <lineage>
        <taxon>Bacteria</taxon>
        <taxon>Pseudomonadati</taxon>
        <taxon>Spirochaetota</taxon>
        <taxon>Spirochaetia</taxon>
        <taxon>Spirochaetales</taxon>
        <taxon>Treponemataceae</taxon>
        <taxon>Treponema</taxon>
    </lineage>
</organism>
<accession>A0ABX7LTG4</accession>
<dbReference type="SUPFAM" id="SSF56349">
    <property type="entry name" value="DNA breaking-rejoining enzymes"/>
    <property type="match status" value="1"/>
</dbReference>
<dbReference type="EMBL" id="CP031393">
    <property type="protein sequence ID" value="QSH96289.1"/>
    <property type="molecule type" value="Genomic_DNA"/>
</dbReference>
<dbReference type="InterPro" id="IPR013762">
    <property type="entry name" value="Integrase-like_cat_sf"/>
</dbReference>
<dbReference type="Proteomes" id="UP000663454">
    <property type="component" value="Chromosome"/>
</dbReference>
<keyword evidence="1" id="KW-0233">DNA recombination</keyword>
<dbReference type="InterPro" id="IPR002104">
    <property type="entry name" value="Integrase_catalytic"/>
</dbReference>
<evidence type="ECO:0000313" key="3">
    <source>
        <dbReference type="EMBL" id="QSH96289.1"/>
    </source>
</evidence>
<evidence type="ECO:0000313" key="4">
    <source>
        <dbReference type="Proteomes" id="UP000663454"/>
    </source>
</evidence>